<protein>
    <recommendedName>
        <fullName evidence="4">Prepilin-type N-terminal cleavage/methylation domain-containing protein</fullName>
    </recommendedName>
</protein>
<dbReference type="RefSeq" id="WP_343768779.1">
    <property type="nucleotide sequence ID" value="NZ_BAAACF010000001.1"/>
</dbReference>
<dbReference type="EMBL" id="BAAACF010000001">
    <property type="protein sequence ID" value="GAA0723835.1"/>
    <property type="molecule type" value="Genomic_DNA"/>
</dbReference>
<evidence type="ECO:0000313" key="2">
    <source>
        <dbReference type="EMBL" id="GAA0723835.1"/>
    </source>
</evidence>
<sequence length="148" mass="17569">MFKLNKKAFSTIEIAISMSIVSILFMSSLLGTMQYLKLKSYNLRLNKSIIFCEALINTLKYNHCEEEIIYMHNNSPLYVYEENMNIEQLKQHNLQNILSKESSGERGIYIFLETFENEENVNSFLIKLEFRTEKSSHKYELFKELKDE</sequence>
<keyword evidence="1" id="KW-0472">Membrane</keyword>
<keyword evidence="3" id="KW-1185">Reference proteome</keyword>
<evidence type="ECO:0000313" key="3">
    <source>
        <dbReference type="Proteomes" id="UP001500339"/>
    </source>
</evidence>
<name>A0ABN1IYG3_9CLOT</name>
<keyword evidence="1" id="KW-0812">Transmembrane</keyword>
<evidence type="ECO:0008006" key="4">
    <source>
        <dbReference type="Google" id="ProtNLM"/>
    </source>
</evidence>
<evidence type="ECO:0000256" key="1">
    <source>
        <dbReference type="SAM" id="Phobius"/>
    </source>
</evidence>
<gene>
    <name evidence="2" type="ORF">GCM10008905_16940</name>
</gene>
<proteinExistence type="predicted"/>
<feature type="transmembrane region" description="Helical" evidence="1">
    <location>
        <begin position="12"/>
        <end position="36"/>
    </location>
</feature>
<accession>A0ABN1IYG3</accession>
<organism evidence="2 3">
    <name type="scientific">Clostridium malenominatum</name>
    <dbReference type="NCBI Taxonomy" id="1539"/>
    <lineage>
        <taxon>Bacteria</taxon>
        <taxon>Bacillati</taxon>
        <taxon>Bacillota</taxon>
        <taxon>Clostridia</taxon>
        <taxon>Eubacteriales</taxon>
        <taxon>Clostridiaceae</taxon>
        <taxon>Clostridium</taxon>
    </lineage>
</organism>
<comment type="caution">
    <text evidence="2">The sequence shown here is derived from an EMBL/GenBank/DDBJ whole genome shotgun (WGS) entry which is preliminary data.</text>
</comment>
<reference evidence="2 3" key="1">
    <citation type="journal article" date="2019" name="Int. J. Syst. Evol. Microbiol.">
        <title>The Global Catalogue of Microorganisms (GCM) 10K type strain sequencing project: providing services to taxonomists for standard genome sequencing and annotation.</title>
        <authorList>
            <consortium name="The Broad Institute Genomics Platform"/>
            <consortium name="The Broad Institute Genome Sequencing Center for Infectious Disease"/>
            <person name="Wu L."/>
            <person name="Ma J."/>
        </authorList>
    </citation>
    <scope>NUCLEOTIDE SEQUENCE [LARGE SCALE GENOMIC DNA]</scope>
    <source>
        <strain evidence="2 3">JCM 1405</strain>
    </source>
</reference>
<dbReference type="Proteomes" id="UP001500339">
    <property type="component" value="Unassembled WGS sequence"/>
</dbReference>
<keyword evidence="1" id="KW-1133">Transmembrane helix</keyword>